<dbReference type="EMBL" id="JAZAVJ010000012">
    <property type="protein sequence ID" value="KAK7422995.1"/>
    <property type="molecule type" value="Genomic_DNA"/>
</dbReference>
<organism evidence="1 2">
    <name type="scientific">Neonectria punicea</name>
    <dbReference type="NCBI Taxonomy" id="979145"/>
    <lineage>
        <taxon>Eukaryota</taxon>
        <taxon>Fungi</taxon>
        <taxon>Dikarya</taxon>
        <taxon>Ascomycota</taxon>
        <taxon>Pezizomycotina</taxon>
        <taxon>Sordariomycetes</taxon>
        <taxon>Hypocreomycetidae</taxon>
        <taxon>Hypocreales</taxon>
        <taxon>Nectriaceae</taxon>
        <taxon>Neonectria</taxon>
    </lineage>
</organism>
<keyword evidence="2" id="KW-1185">Reference proteome</keyword>
<accession>A0ABR1HP31</accession>
<evidence type="ECO:0000313" key="1">
    <source>
        <dbReference type="EMBL" id="KAK7422995.1"/>
    </source>
</evidence>
<proteinExistence type="predicted"/>
<protein>
    <submittedName>
        <fullName evidence="1">Uncharacterized protein</fullName>
    </submittedName>
</protein>
<reference evidence="1 2" key="1">
    <citation type="journal article" date="2025" name="Microbiol. Resour. Announc.">
        <title>Draft genome sequences for Neonectria magnoliae and Neonectria punicea, canker pathogens of Liriodendron tulipifera and Acer saccharum in West Virginia.</title>
        <authorList>
            <person name="Petronek H.M."/>
            <person name="Kasson M.T."/>
            <person name="Metheny A.M."/>
            <person name="Stauder C.M."/>
            <person name="Lovett B."/>
            <person name="Lynch S.C."/>
            <person name="Garnas J.R."/>
            <person name="Kasson L.R."/>
            <person name="Stajich J.E."/>
        </authorList>
    </citation>
    <scope>NUCLEOTIDE SEQUENCE [LARGE SCALE GENOMIC DNA]</scope>
    <source>
        <strain evidence="1 2">NRRL 64653</strain>
    </source>
</reference>
<evidence type="ECO:0000313" key="2">
    <source>
        <dbReference type="Proteomes" id="UP001498476"/>
    </source>
</evidence>
<dbReference type="Proteomes" id="UP001498476">
    <property type="component" value="Unassembled WGS sequence"/>
</dbReference>
<comment type="caution">
    <text evidence="1">The sequence shown here is derived from an EMBL/GenBank/DDBJ whole genome shotgun (WGS) entry which is preliminary data.</text>
</comment>
<name>A0ABR1HP31_9HYPO</name>
<sequence>MKHAGCVLNSLQVEQNSHFEEGHGRRVAQAEIVLGPHVQEMVQRRLHGIDRAAFVSEVLQERLDQLVARQNL</sequence>
<gene>
    <name evidence="1" type="ORF">QQX98_001285</name>
</gene>